<feature type="transmembrane region" description="Helical" evidence="12">
    <location>
        <begin position="420"/>
        <end position="442"/>
    </location>
</feature>
<dbReference type="Ensembl" id="ENSSFAT00005001314.1">
    <property type="protein sequence ID" value="ENSSFAP00005001246.1"/>
    <property type="gene ID" value="ENSSFAG00005000857.1"/>
</dbReference>
<feature type="transmembrane region" description="Helical" evidence="12">
    <location>
        <begin position="138"/>
        <end position="161"/>
    </location>
</feature>
<dbReference type="GO" id="GO:0070062">
    <property type="term" value="C:extracellular exosome"/>
    <property type="evidence" value="ECO:0007669"/>
    <property type="project" value="TreeGrafter"/>
</dbReference>
<accession>A0A672F3M9</accession>
<evidence type="ECO:0000256" key="12">
    <source>
        <dbReference type="SAM" id="Phobius"/>
    </source>
</evidence>
<dbReference type="GO" id="GO:0015730">
    <property type="term" value="P:propanoate transmembrane transport"/>
    <property type="evidence" value="ECO:0007669"/>
    <property type="project" value="TreeGrafter"/>
</dbReference>
<dbReference type="NCBIfam" id="TIGR00813">
    <property type="entry name" value="sss"/>
    <property type="match status" value="1"/>
</dbReference>
<gene>
    <name evidence="13" type="primary">LOC115404605</name>
</gene>
<reference evidence="13" key="3">
    <citation type="submission" date="2025-09" db="UniProtKB">
        <authorList>
            <consortium name="Ensembl"/>
        </authorList>
    </citation>
    <scope>IDENTIFICATION</scope>
</reference>
<dbReference type="Gene3D" id="1.20.1730.10">
    <property type="entry name" value="Sodium/glucose cotransporter"/>
    <property type="match status" value="1"/>
</dbReference>
<dbReference type="AlphaFoldDB" id="A0A672F3M9"/>
<evidence type="ECO:0000256" key="4">
    <source>
        <dbReference type="ARBA" id="ARBA00022475"/>
    </source>
</evidence>
<feature type="transmembrane region" description="Helical" evidence="12">
    <location>
        <begin position="173"/>
        <end position="190"/>
    </location>
</feature>
<protein>
    <submittedName>
        <fullName evidence="13">Solute carrier family 5 member 8</fullName>
    </submittedName>
</protein>
<keyword evidence="8" id="KW-0406">Ion transport</keyword>
<evidence type="ECO:0000256" key="2">
    <source>
        <dbReference type="ARBA" id="ARBA00006434"/>
    </source>
</evidence>
<evidence type="ECO:0000256" key="5">
    <source>
        <dbReference type="ARBA" id="ARBA00022692"/>
    </source>
</evidence>
<dbReference type="InterPro" id="IPR001734">
    <property type="entry name" value="Na/solute_symporter"/>
</dbReference>
<evidence type="ECO:0000256" key="1">
    <source>
        <dbReference type="ARBA" id="ARBA00004651"/>
    </source>
</evidence>
<feature type="transmembrane region" description="Helical" evidence="12">
    <location>
        <begin position="449"/>
        <end position="470"/>
    </location>
</feature>
<keyword evidence="9 12" id="KW-0472">Membrane</keyword>
<name>A0A672F3M9_SALFA</name>
<feature type="transmembrane region" description="Helical" evidence="12">
    <location>
        <begin position="291"/>
        <end position="316"/>
    </location>
</feature>
<reference evidence="13" key="2">
    <citation type="submission" date="2025-08" db="UniProtKB">
        <authorList>
            <consortium name="Ensembl"/>
        </authorList>
    </citation>
    <scope>IDENTIFICATION</scope>
</reference>
<dbReference type="PANTHER" id="PTHR42985:SF10">
    <property type="entry name" value="SODIUM-COUPLED MONOCARBOXYLATE TRANSPORTER 1"/>
    <property type="match status" value="1"/>
</dbReference>
<feature type="transmembrane region" description="Helical" evidence="12">
    <location>
        <begin position="252"/>
        <end position="270"/>
    </location>
</feature>
<evidence type="ECO:0000256" key="8">
    <source>
        <dbReference type="ARBA" id="ARBA00023065"/>
    </source>
</evidence>
<proteinExistence type="inferred from homology"/>
<dbReference type="PROSITE" id="PS50283">
    <property type="entry name" value="NA_SOLUT_SYMP_3"/>
    <property type="match status" value="1"/>
</dbReference>
<organism evidence="13 14">
    <name type="scientific">Salarias fasciatus</name>
    <name type="common">Jewelled blenny</name>
    <name type="synonym">Blennius fasciatus</name>
    <dbReference type="NCBI Taxonomy" id="181472"/>
    <lineage>
        <taxon>Eukaryota</taxon>
        <taxon>Metazoa</taxon>
        <taxon>Chordata</taxon>
        <taxon>Craniata</taxon>
        <taxon>Vertebrata</taxon>
        <taxon>Euteleostomi</taxon>
        <taxon>Actinopterygii</taxon>
        <taxon>Neopterygii</taxon>
        <taxon>Teleostei</taxon>
        <taxon>Neoteleostei</taxon>
        <taxon>Acanthomorphata</taxon>
        <taxon>Ovalentaria</taxon>
        <taxon>Blenniimorphae</taxon>
        <taxon>Blenniiformes</taxon>
        <taxon>Blennioidei</taxon>
        <taxon>Blenniidae</taxon>
        <taxon>Salariinae</taxon>
        <taxon>Salarias</taxon>
    </lineage>
</organism>
<keyword evidence="6 12" id="KW-1133">Transmembrane helix</keyword>
<dbReference type="InterPro" id="IPR051163">
    <property type="entry name" value="Sodium:Solute_Symporter_SSF"/>
</dbReference>
<feature type="transmembrane region" description="Helical" evidence="12">
    <location>
        <begin position="63"/>
        <end position="82"/>
    </location>
</feature>
<feature type="transmembrane region" description="Helical" evidence="12">
    <location>
        <begin position="24"/>
        <end position="43"/>
    </location>
</feature>
<keyword evidence="5 12" id="KW-0812">Transmembrane</keyword>
<evidence type="ECO:0000256" key="3">
    <source>
        <dbReference type="ARBA" id="ARBA00022448"/>
    </source>
</evidence>
<dbReference type="Pfam" id="PF00474">
    <property type="entry name" value="SSF"/>
    <property type="match status" value="1"/>
</dbReference>
<sequence length="564" mass="60250">MAVPGVSGVSGVSVGGRSFSAADYLVFGVMLAVSAAIGVYHAWADRGRSSSEEFLTGGRRLTALPVSLSLTASFMSAITMLSNPAEVYRYGASIVFFGVSYAVMVLVTSEIFIPLFYKLSVASTYEYLELRFSRAVRLLGTVFFLLSHLQVLYTGIVIYAPALALNQVTGIDLWGAVVSTGVVCTFYCSVGGLKAVVWTDVFQLGVMLAGFLCVIIGSVRLQGGLASIVSDSRDGGRLVFQDFDLNPLRRHTFWTITVGGSFLWISIYGINQSQVQRYLSCRTMSHARYSLYINLLGLWLVLLCSVFSGVCLYSVYQSCDPWTTGRVAAPDQLVPYLVMDILGDYPGLPGLFVAAAYSGSLSTVSSSINALATVTVEDFIKPHTHLSDKSLFWTSKGTSECLVLETPRSAKARSSSSRSAALSITGIIGGPLLGLFTLGVLFPFANSGALSGLVSGLAVALWVGVGAQMYPPPPEMTRPLALNTSGCNFTASGNFNWTSDRSVLRSGLADWYSLSYLYFSVLGAVTAVGVGLLVSRLTGRPGTFCSPPLLRSSFTDGREAAMNE</sequence>
<keyword evidence="7" id="KW-0915">Sodium</keyword>
<evidence type="ECO:0000313" key="14">
    <source>
        <dbReference type="Proteomes" id="UP000472267"/>
    </source>
</evidence>
<evidence type="ECO:0000313" key="13">
    <source>
        <dbReference type="Ensembl" id="ENSSFAP00005001246.1"/>
    </source>
</evidence>
<evidence type="ECO:0000256" key="9">
    <source>
        <dbReference type="ARBA" id="ARBA00023136"/>
    </source>
</evidence>
<dbReference type="PANTHER" id="PTHR42985">
    <property type="entry name" value="SODIUM-COUPLED MONOCARBOXYLATE TRANSPORTER"/>
    <property type="match status" value="1"/>
</dbReference>
<evidence type="ECO:0000256" key="10">
    <source>
        <dbReference type="ARBA" id="ARBA00023201"/>
    </source>
</evidence>
<keyword evidence="4" id="KW-1003">Cell membrane</keyword>
<feature type="transmembrane region" description="Helical" evidence="12">
    <location>
        <begin position="516"/>
        <end position="534"/>
    </location>
</feature>
<dbReference type="GO" id="GO:0005343">
    <property type="term" value="F:organic acid:sodium symporter activity"/>
    <property type="evidence" value="ECO:0007669"/>
    <property type="project" value="TreeGrafter"/>
</dbReference>
<dbReference type="InterPro" id="IPR038377">
    <property type="entry name" value="Na/Glc_symporter_sf"/>
</dbReference>
<keyword evidence="14" id="KW-1185">Reference proteome</keyword>
<dbReference type="Proteomes" id="UP000472267">
    <property type="component" value="Chromosome 17"/>
</dbReference>
<reference evidence="13" key="1">
    <citation type="submission" date="2019-06" db="EMBL/GenBank/DDBJ databases">
        <authorList>
            <consortium name="Wellcome Sanger Institute Data Sharing"/>
        </authorList>
    </citation>
    <scope>NUCLEOTIDE SEQUENCE [LARGE SCALE GENOMIC DNA]</scope>
</reference>
<evidence type="ECO:0000256" key="11">
    <source>
        <dbReference type="RuleBase" id="RU362091"/>
    </source>
</evidence>
<evidence type="ECO:0000256" key="6">
    <source>
        <dbReference type="ARBA" id="ARBA00022989"/>
    </source>
</evidence>
<feature type="transmembrane region" description="Helical" evidence="12">
    <location>
        <begin position="202"/>
        <end position="221"/>
    </location>
</feature>
<comment type="subcellular location">
    <subcellularLocation>
        <location evidence="1">Cell membrane</location>
        <topology evidence="1">Multi-pass membrane protein</topology>
    </subcellularLocation>
</comment>
<feature type="transmembrane region" description="Helical" evidence="12">
    <location>
        <begin position="94"/>
        <end position="117"/>
    </location>
</feature>
<keyword evidence="3" id="KW-0813">Transport</keyword>
<evidence type="ECO:0000256" key="7">
    <source>
        <dbReference type="ARBA" id="ARBA00023053"/>
    </source>
</evidence>
<comment type="similarity">
    <text evidence="2 11">Belongs to the sodium:solute symporter (SSF) (TC 2.A.21) family.</text>
</comment>
<dbReference type="GO" id="GO:0005886">
    <property type="term" value="C:plasma membrane"/>
    <property type="evidence" value="ECO:0007669"/>
    <property type="project" value="UniProtKB-SubCell"/>
</dbReference>
<keyword evidence="10" id="KW-0739">Sodium transport</keyword>